<dbReference type="OrthoDB" id="264813at2"/>
<dbReference type="EMBL" id="LKEU01000026">
    <property type="protein sequence ID" value="OFV71156.1"/>
    <property type="molecule type" value="Genomic_DNA"/>
</dbReference>
<reference evidence="1 2" key="1">
    <citation type="submission" date="2015-09" db="EMBL/GenBank/DDBJ databases">
        <title>Genome sequence of Acetobacterium wieringae DSM 1911.</title>
        <authorList>
            <person name="Poehlein A."/>
            <person name="Bengelsdorf F.R."/>
            <person name="Schiel-Bengelsdorf B."/>
            <person name="Duerre P."/>
            <person name="Daniel R."/>
        </authorList>
    </citation>
    <scope>NUCLEOTIDE SEQUENCE [LARGE SCALE GENOMIC DNA]</scope>
    <source>
        <strain evidence="1 2">DSM 1911</strain>
    </source>
</reference>
<dbReference type="RefSeq" id="WP_070370607.1">
    <property type="nucleotide sequence ID" value="NZ_LKEU01000026.1"/>
</dbReference>
<comment type="caution">
    <text evidence="1">The sequence shown here is derived from an EMBL/GenBank/DDBJ whole genome shotgun (WGS) entry which is preliminary data.</text>
</comment>
<protein>
    <submittedName>
        <fullName evidence="1">Arylsulfotransferase (ASST)</fullName>
    </submittedName>
</protein>
<dbReference type="STRING" id="52694.ACWI_12730"/>
<name>A0A1F2PKC2_9FIRM</name>
<dbReference type="PANTHER" id="PTHR35340:SF5">
    <property type="entry name" value="ASST-DOMAIN-CONTAINING PROTEIN"/>
    <property type="match status" value="1"/>
</dbReference>
<dbReference type="SUPFAM" id="SSF50998">
    <property type="entry name" value="Quinoprotein alcohol dehydrogenase-like"/>
    <property type="match status" value="1"/>
</dbReference>
<gene>
    <name evidence="1" type="ORF">ACWI_12730</name>
</gene>
<dbReference type="InterPro" id="IPR039535">
    <property type="entry name" value="ASST-like"/>
</dbReference>
<keyword evidence="1" id="KW-0808">Transferase</keyword>
<proteinExistence type="predicted"/>
<dbReference type="PANTHER" id="PTHR35340">
    <property type="entry name" value="PQQ ENZYME REPEAT PROTEIN-RELATED"/>
    <property type="match status" value="1"/>
</dbReference>
<sequence length="494" mass="54238">MDNSSKFLIASVSAAVLLIILVSFTLAYAGRDNTLMSDKTLSFEINGFNVELPLSENDAVYDAVSLSSVTENKIKLINEVGATVKIDGKGIGAGTTMDLKLDQLSSGDLIKIQVGNEKDERVIYLRTLSSQLPEIIPAGTSSYEGNYFAAVATGGAALYELNEKGEVVFYIAKSPEQAKGESYRDFKKHVLENGTIRYSYQRVYGDSNGIGYAVGERVILDDRYQEIDTITLAQSELTNEGDPVDGRDFILIADNHYIVEASQLVLVQNVPDGLGANTMGSKVVRNLIQEVKDNQVVFEFTTDSHPEFYGLSVNDHDYSNTTSQSPDYAGFNRMIIDPADNNLIVSFGNMNTIMKIDRETRDVIWKLSGNGDEFGMSPEQKTSGQTDIAITAEDELTVFDNATSTGQTRVLKIKLDEVNKKILSYQEYKIPGKTTLAYGSAQKIGDNIEVYTIGWGLLKDGNVAISEIDFNTGKKLLEVTLPNGVANDRVQKFK</sequence>
<dbReference type="InterPro" id="IPR011047">
    <property type="entry name" value="Quinoprotein_ADH-like_sf"/>
</dbReference>
<dbReference type="InterPro" id="IPR053143">
    <property type="entry name" value="Arylsulfate_ST"/>
</dbReference>
<dbReference type="GO" id="GO:0016740">
    <property type="term" value="F:transferase activity"/>
    <property type="evidence" value="ECO:0007669"/>
    <property type="project" value="UniProtKB-KW"/>
</dbReference>
<evidence type="ECO:0000313" key="2">
    <source>
        <dbReference type="Proteomes" id="UP000176244"/>
    </source>
</evidence>
<evidence type="ECO:0000313" key="1">
    <source>
        <dbReference type="EMBL" id="OFV71156.1"/>
    </source>
</evidence>
<dbReference type="Pfam" id="PF14269">
    <property type="entry name" value="Arylsulfotran_2"/>
    <property type="match status" value="1"/>
</dbReference>
<organism evidence="1 2">
    <name type="scientific">Acetobacterium wieringae</name>
    <dbReference type="NCBI Taxonomy" id="52694"/>
    <lineage>
        <taxon>Bacteria</taxon>
        <taxon>Bacillati</taxon>
        <taxon>Bacillota</taxon>
        <taxon>Clostridia</taxon>
        <taxon>Eubacteriales</taxon>
        <taxon>Eubacteriaceae</taxon>
        <taxon>Acetobacterium</taxon>
    </lineage>
</organism>
<dbReference type="AlphaFoldDB" id="A0A1F2PKC2"/>
<dbReference type="Proteomes" id="UP000176244">
    <property type="component" value="Unassembled WGS sequence"/>
</dbReference>
<accession>A0A1F2PKC2</accession>